<comment type="caution">
    <text evidence="3">The sequence shown here is derived from an EMBL/GenBank/DDBJ whole genome shotgun (WGS) entry which is preliminary data.</text>
</comment>
<reference evidence="3 4" key="1">
    <citation type="submission" date="2020-09" db="EMBL/GenBank/DDBJ databases">
        <title>Flavimobilis rhizosphaerae sp. nov., isolated from rhizosphere soil of Spartina alterniflora.</title>
        <authorList>
            <person name="Hanqin C."/>
        </authorList>
    </citation>
    <scope>NUCLEOTIDE SEQUENCE [LARGE SCALE GENOMIC DNA]</scope>
    <source>
        <strain evidence="3 4">GY 10621</strain>
    </source>
</reference>
<evidence type="ECO:0000256" key="2">
    <source>
        <dbReference type="ARBA" id="ARBA00023239"/>
    </source>
</evidence>
<dbReference type="EMBL" id="JACZDF010000001">
    <property type="protein sequence ID" value="MBD9697906.1"/>
    <property type="molecule type" value="Genomic_DNA"/>
</dbReference>
<sequence>MVTQVCEHLAGPTAGTHLTRPGDAPEVDVASDAPVPPVLIGCSHGTANLAGRAAIASILDDVRRLRPDLDVREAFVDVQEPEVADVVASALADAGGAVVVPLLLSVGFHVKVDVAAAVEPAGAAASGPLGPDGLLVDILVDRLREAGLTDDDALVLAAAGSSDPAAADAVAEVAAGLAAALDREVGAPGSSSGGLLVGFGAGAEPRVPAAVAEARASGRRVVVASYLLAPGFFHDRVLEAGADVVAAPLAPDTRLAELTLRRYDETVRALA</sequence>
<dbReference type="CDD" id="cd03416">
    <property type="entry name" value="CbiX_SirB_N"/>
    <property type="match status" value="1"/>
</dbReference>
<dbReference type="PANTHER" id="PTHR33542:SF5">
    <property type="entry name" value="FERROCHELATASE CHE1"/>
    <property type="match status" value="1"/>
</dbReference>
<accession>A0ABR9DL87</accession>
<dbReference type="Gene3D" id="3.40.50.1400">
    <property type="match status" value="2"/>
</dbReference>
<proteinExistence type="predicted"/>
<organism evidence="3 4">
    <name type="scientific">Flavimobilis rhizosphaerae</name>
    <dbReference type="NCBI Taxonomy" id="2775421"/>
    <lineage>
        <taxon>Bacteria</taxon>
        <taxon>Bacillati</taxon>
        <taxon>Actinomycetota</taxon>
        <taxon>Actinomycetes</taxon>
        <taxon>Micrococcales</taxon>
        <taxon>Jonesiaceae</taxon>
        <taxon>Flavimobilis</taxon>
    </lineage>
</organism>
<dbReference type="Proteomes" id="UP000642107">
    <property type="component" value="Unassembled WGS sequence"/>
</dbReference>
<evidence type="ECO:0000313" key="4">
    <source>
        <dbReference type="Proteomes" id="UP000642107"/>
    </source>
</evidence>
<gene>
    <name evidence="3" type="ORF">IGS67_00115</name>
</gene>
<evidence type="ECO:0000256" key="1">
    <source>
        <dbReference type="ARBA" id="ARBA00022723"/>
    </source>
</evidence>
<dbReference type="Pfam" id="PF01903">
    <property type="entry name" value="CbiX"/>
    <property type="match status" value="1"/>
</dbReference>
<keyword evidence="1" id="KW-0479">Metal-binding</keyword>
<dbReference type="InterPro" id="IPR002762">
    <property type="entry name" value="CbiX-like"/>
</dbReference>
<protein>
    <submittedName>
        <fullName evidence="3">Sirohydrochlorin chelatase</fullName>
    </submittedName>
</protein>
<dbReference type="PANTHER" id="PTHR33542">
    <property type="entry name" value="SIROHYDROCHLORIN FERROCHELATASE, CHLOROPLASTIC"/>
    <property type="match status" value="1"/>
</dbReference>
<keyword evidence="4" id="KW-1185">Reference proteome</keyword>
<name>A0ABR9DL87_9MICO</name>
<dbReference type="InterPro" id="IPR050963">
    <property type="entry name" value="Sirohydro_Cobaltochel/CbiX"/>
</dbReference>
<keyword evidence="2" id="KW-0456">Lyase</keyword>
<evidence type="ECO:0000313" key="3">
    <source>
        <dbReference type="EMBL" id="MBD9697906.1"/>
    </source>
</evidence>
<dbReference type="SUPFAM" id="SSF53800">
    <property type="entry name" value="Chelatase"/>
    <property type="match status" value="1"/>
</dbReference>